<dbReference type="Pfam" id="PF00069">
    <property type="entry name" value="Pkinase"/>
    <property type="match status" value="1"/>
</dbReference>
<dbReference type="SUPFAM" id="SSF56436">
    <property type="entry name" value="C-type lectin-like"/>
    <property type="match status" value="1"/>
</dbReference>
<dbReference type="InterPro" id="IPR017441">
    <property type="entry name" value="Protein_kinase_ATP_BS"/>
</dbReference>
<dbReference type="InterPro" id="IPR042095">
    <property type="entry name" value="SUMF_sf"/>
</dbReference>
<dbReference type="PANTHER" id="PTHR43289:SF6">
    <property type="entry name" value="SERINE_THREONINE-PROTEIN KINASE NEKL-3"/>
    <property type="match status" value="1"/>
</dbReference>
<evidence type="ECO:0000259" key="7">
    <source>
        <dbReference type="PROSITE" id="PS50011"/>
    </source>
</evidence>
<name>A0A0F9IT78_9ZZZZ</name>
<dbReference type="SUPFAM" id="SSF56112">
    <property type="entry name" value="Protein kinase-like (PK-like)"/>
    <property type="match status" value="1"/>
</dbReference>
<keyword evidence="6" id="KW-1133">Transmembrane helix</keyword>
<gene>
    <name evidence="8" type="ORF">LCGC14_1617910</name>
</gene>
<dbReference type="EMBL" id="LAZR01013186">
    <property type="protein sequence ID" value="KKM23169.1"/>
    <property type="molecule type" value="Genomic_DNA"/>
</dbReference>
<dbReference type="AlphaFoldDB" id="A0A0F9IT78"/>
<proteinExistence type="predicted"/>
<dbReference type="InterPro" id="IPR011009">
    <property type="entry name" value="Kinase-like_dom_sf"/>
</dbReference>
<feature type="domain" description="Protein kinase" evidence="7">
    <location>
        <begin position="34"/>
        <end position="296"/>
    </location>
</feature>
<evidence type="ECO:0000256" key="3">
    <source>
        <dbReference type="ARBA" id="ARBA00022741"/>
    </source>
</evidence>
<evidence type="ECO:0000256" key="4">
    <source>
        <dbReference type="ARBA" id="ARBA00022777"/>
    </source>
</evidence>
<keyword evidence="3" id="KW-0547">Nucleotide-binding</keyword>
<feature type="non-terminal residue" evidence="8">
    <location>
        <position position="1"/>
    </location>
</feature>
<evidence type="ECO:0000256" key="5">
    <source>
        <dbReference type="ARBA" id="ARBA00022840"/>
    </source>
</evidence>
<dbReference type="GO" id="GO:0016787">
    <property type="term" value="F:hydrolase activity"/>
    <property type="evidence" value="ECO:0007669"/>
    <property type="project" value="InterPro"/>
</dbReference>
<sequence length="1004" mass="114395">FPQDTRLIEEVFGTSSGHCDDPAPGTRIRYFGDYQLLEEIGRGGMGIVYKAEDTKLKRSVALKFLPPELIQNEEAKERFVLEAQTAAALSHPNICTIHEIDEEEGKSFIAMECVEGQTLRAKIEKGPLELDEVLDIAIQVAEGLEEAHKKGIIHRDIKSANIMVTEKGQAKVMDFGLAKVKGATLLTREGTTLGTVAYMSPEQAKGKEVDNRSDIWSLGVVMYEMLSGQLPFKGEREASILYSVVHEEPKPLKEIKRNLPLELQQIISRALKKRSESRYSSAAEMLKDLRKYQDVLRAEELGAFNLRTLLRRIRKPQIAIPAVSLILVICLVAVWLFNRQANIRWARQEALPEIERLIEENWRDFTEPYKLAEKAEEYIPNDHKLAELFSKCSLNINIITEPQGAKIYMKEYKSPDKEWEYLGVSPIEDIRLPVGIFRWKMEKEGYETVMAASSTWDIGMGKKLLIPNDLMRVLAEKGSIPPGMVRITGAETPLGKLDDFYIDKYEVTNKQYKEFIDSGGFRNREYWKHEFINDGRVLTWQEAMAEFLDQTGRPGPATWQAGDYPKGQDDYPVSGISWHEAAAYAEFVEKSLPTGYHWGIARGEYTPLIMWPQLGGNAIFAPFSNFKGDGPAPVGSHQGMTSYGAYDMAGNVREWCWNKAQKGRLIRGGAWNDNTYMFKHWSQAPPFDRSSKNGFRCALYPDPEKIPESAFQMAKSGETRDFYKEKPVPDSIFQVYKEQFSYDKTDLNARVESRDESSERWIQEEITFDAAYGGERIIAYLFLPKNTAPPYQTVIYFPGSQAVFRNSSKDLDSCNEFKVFLSFIVKNGRAALYPVYKGTMERRDDALAPIHSGDNSHLFTEYLIQLVKDFKRCIDYLETRQDIDSNKLAYYGMSWGGLFGAIIPAVEDRLKASVLVGGGLRGRARPEADQINYVTRVKTPTLMINGKYDTLFPYETSIRPMFDLLGTLDEHKKLKLYETDHIPPRNEFIKETLAWLDRYLGPVK</sequence>
<evidence type="ECO:0000256" key="2">
    <source>
        <dbReference type="ARBA" id="ARBA00022679"/>
    </source>
</evidence>
<evidence type="ECO:0000256" key="6">
    <source>
        <dbReference type="SAM" id="Phobius"/>
    </source>
</evidence>
<dbReference type="Pfam" id="PF03781">
    <property type="entry name" value="FGE-sulfatase"/>
    <property type="match status" value="1"/>
</dbReference>
<keyword evidence="2" id="KW-0808">Transferase</keyword>
<keyword evidence="4" id="KW-0418">Kinase</keyword>
<dbReference type="CDD" id="cd14014">
    <property type="entry name" value="STKc_PknB_like"/>
    <property type="match status" value="1"/>
</dbReference>
<accession>A0A0F9IT78</accession>
<dbReference type="InterPro" id="IPR029058">
    <property type="entry name" value="AB_hydrolase_fold"/>
</dbReference>
<dbReference type="InterPro" id="IPR016187">
    <property type="entry name" value="CTDL_fold"/>
</dbReference>
<dbReference type="SUPFAM" id="SSF53474">
    <property type="entry name" value="alpha/beta-Hydrolases"/>
    <property type="match status" value="1"/>
</dbReference>
<dbReference type="PROSITE" id="PS00108">
    <property type="entry name" value="PROTEIN_KINASE_ST"/>
    <property type="match status" value="1"/>
</dbReference>
<dbReference type="SMART" id="SM00220">
    <property type="entry name" value="S_TKc"/>
    <property type="match status" value="1"/>
</dbReference>
<keyword evidence="5" id="KW-0067">ATP-binding</keyword>
<feature type="transmembrane region" description="Helical" evidence="6">
    <location>
        <begin position="318"/>
        <end position="337"/>
    </location>
</feature>
<evidence type="ECO:0000313" key="8">
    <source>
        <dbReference type="EMBL" id="KKM23169.1"/>
    </source>
</evidence>
<protein>
    <recommendedName>
        <fullName evidence="7">Protein kinase domain-containing protein</fullName>
    </recommendedName>
</protein>
<dbReference type="InterPro" id="IPR008271">
    <property type="entry name" value="Ser/Thr_kinase_AS"/>
</dbReference>
<reference evidence="8" key="1">
    <citation type="journal article" date="2015" name="Nature">
        <title>Complex archaea that bridge the gap between prokaryotes and eukaryotes.</title>
        <authorList>
            <person name="Spang A."/>
            <person name="Saw J.H."/>
            <person name="Jorgensen S.L."/>
            <person name="Zaremba-Niedzwiedzka K."/>
            <person name="Martijn J."/>
            <person name="Lind A.E."/>
            <person name="van Eijk R."/>
            <person name="Schleper C."/>
            <person name="Guy L."/>
            <person name="Ettema T.J."/>
        </authorList>
    </citation>
    <scope>NUCLEOTIDE SEQUENCE</scope>
</reference>
<dbReference type="GO" id="GO:0004674">
    <property type="term" value="F:protein serine/threonine kinase activity"/>
    <property type="evidence" value="ECO:0007669"/>
    <property type="project" value="UniProtKB-KW"/>
</dbReference>
<comment type="caution">
    <text evidence="8">The sequence shown here is derived from an EMBL/GenBank/DDBJ whole genome shotgun (WGS) entry which is preliminary data.</text>
</comment>
<dbReference type="InterPro" id="IPR005532">
    <property type="entry name" value="SUMF_dom"/>
</dbReference>
<dbReference type="FunFam" id="1.10.510.10:FF:000021">
    <property type="entry name" value="Serine/threonine protein kinase"/>
    <property type="match status" value="1"/>
</dbReference>
<dbReference type="Gene3D" id="1.10.510.10">
    <property type="entry name" value="Transferase(Phosphotransferase) domain 1"/>
    <property type="match status" value="1"/>
</dbReference>
<dbReference type="InterPro" id="IPR002925">
    <property type="entry name" value="Dienelactn_hydro"/>
</dbReference>
<keyword evidence="6" id="KW-0812">Transmembrane</keyword>
<evidence type="ECO:0000256" key="1">
    <source>
        <dbReference type="ARBA" id="ARBA00022527"/>
    </source>
</evidence>
<dbReference type="PANTHER" id="PTHR43289">
    <property type="entry name" value="MITOGEN-ACTIVATED PROTEIN KINASE KINASE KINASE 20-RELATED"/>
    <property type="match status" value="1"/>
</dbReference>
<organism evidence="8">
    <name type="scientific">marine sediment metagenome</name>
    <dbReference type="NCBI Taxonomy" id="412755"/>
    <lineage>
        <taxon>unclassified sequences</taxon>
        <taxon>metagenomes</taxon>
        <taxon>ecological metagenomes</taxon>
    </lineage>
</organism>
<dbReference type="PROSITE" id="PS00107">
    <property type="entry name" value="PROTEIN_KINASE_ATP"/>
    <property type="match status" value="1"/>
</dbReference>
<dbReference type="Gene3D" id="3.30.200.20">
    <property type="entry name" value="Phosphorylase Kinase, domain 1"/>
    <property type="match status" value="1"/>
</dbReference>
<dbReference type="Gene3D" id="3.90.1580.10">
    <property type="entry name" value="paralog of FGE (formylglycine-generating enzyme)"/>
    <property type="match status" value="1"/>
</dbReference>
<dbReference type="Pfam" id="PF01738">
    <property type="entry name" value="DLH"/>
    <property type="match status" value="1"/>
</dbReference>
<dbReference type="InterPro" id="IPR000719">
    <property type="entry name" value="Prot_kinase_dom"/>
</dbReference>
<dbReference type="GO" id="GO:0005524">
    <property type="term" value="F:ATP binding"/>
    <property type="evidence" value="ECO:0007669"/>
    <property type="project" value="UniProtKB-KW"/>
</dbReference>
<dbReference type="PROSITE" id="PS50011">
    <property type="entry name" value="PROTEIN_KINASE_DOM"/>
    <property type="match status" value="1"/>
</dbReference>
<keyword evidence="1" id="KW-0723">Serine/threonine-protein kinase</keyword>
<keyword evidence="6" id="KW-0472">Membrane</keyword>
<dbReference type="Gene3D" id="3.40.50.1820">
    <property type="entry name" value="alpha/beta hydrolase"/>
    <property type="match status" value="1"/>
</dbReference>